<dbReference type="OrthoDB" id="4068351at2759"/>
<feature type="compositionally biased region" description="Low complexity" evidence="1">
    <location>
        <begin position="493"/>
        <end position="505"/>
    </location>
</feature>
<feature type="region of interest" description="Disordered" evidence="1">
    <location>
        <begin position="39"/>
        <end position="102"/>
    </location>
</feature>
<dbReference type="GeneID" id="5542525"/>
<dbReference type="InParanoid" id="A7TT84"/>
<evidence type="ECO:0000313" key="3">
    <source>
        <dbReference type="Proteomes" id="UP000000267"/>
    </source>
</evidence>
<organism evidence="3">
    <name type="scientific">Vanderwaltozyma polyspora (strain ATCC 22028 / DSM 70294 / BCRC 21397 / CBS 2163 / NBRC 10782 / NRRL Y-8283 / UCD 57-17)</name>
    <name type="common">Kluyveromyces polysporus</name>
    <dbReference type="NCBI Taxonomy" id="436907"/>
    <lineage>
        <taxon>Eukaryota</taxon>
        <taxon>Fungi</taxon>
        <taxon>Dikarya</taxon>
        <taxon>Ascomycota</taxon>
        <taxon>Saccharomycotina</taxon>
        <taxon>Saccharomycetes</taxon>
        <taxon>Saccharomycetales</taxon>
        <taxon>Saccharomycetaceae</taxon>
        <taxon>Vanderwaltozyma</taxon>
    </lineage>
</organism>
<dbReference type="RefSeq" id="XP_001642378.1">
    <property type="nucleotide sequence ID" value="XM_001642328.1"/>
</dbReference>
<name>A7TT84_VANPO</name>
<accession>A7TT84</accession>
<evidence type="ECO:0000313" key="2">
    <source>
        <dbReference type="EMBL" id="EDO14520.1"/>
    </source>
</evidence>
<feature type="compositionally biased region" description="Basic and acidic residues" evidence="1">
    <location>
        <begin position="81"/>
        <end position="92"/>
    </location>
</feature>
<dbReference type="KEGG" id="vpo:Kpol_274p3"/>
<protein>
    <submittedName>
        <fullName evidence="2">Uncharacterized protein</fullName>
    </submittedName>
</protein>
<keyword evidence="3" id="KW-1185">Reference proteome</keyword>
<reference evidence="2 3" key="1">
    <citation type="journal article" date="2007" name="Proc. Natl. Acad. Sci. U.S.A.">
        <title>Independent sorting-out of thousands of duplicated gene pairs in two yeast species descended from a whole-genome duplication.</title>
        <authorList>
            <person name="Scannell D.R."/>
            <person name="Frank A.C."/>
            <person name="Conant G.C."/>
            <person name="Byrne K.P."/>
            <person name="Woolfit M."/>
            <person name="Wolfe K.H."/>
        </authorList>
    </citation>
    <scope>NUCLEOTIDE SEQUENCE [LARGE SCALE GENOMIC DNA]</scope>
    <source>
        <strain evidence="3">ATCC 22028 / DSM 70294 / BCRC 21397 / CBS 2163 / NBRC 10782 / NRRL Y-8283 / UCD 57-17</strain>
    </source>
</reference>
<dbReference type="STRING" id="436907.A7TT84"/>
<dbReference type="Proteomes" id="UP000000267">
    <property type="component" value="Unassembled WGS sequence"/>
</dbReference>
<feature type="compositionally biased region" description="Acidic residues" evidence="1">
    <location>
        <begin position="67"/>
        <end position="80"/>
    </location>
</feature>
<feature type="compositionally biased region" description="Polar residues" evidence="1">
    <location>
        <begin position="44"/>
        <end position="66"/>
    </location>
</feature>
<feature type="compositionally biased region" description="Low complexity" evidence="1">
    <location>
        <begin position="458"/>
        <end position="473"/>
    </location>
</feature>
<proteinExistence type="predicted"/>
<dbReference type="HOGENOM" id="CLU_469457_0_0_1"/>
<dbReference type="OMA" id="RNENYHL"/>
<evidence type="ECO:0000256" key="1">
    <source>
        <dbReference type="SAM" id="MobiDB-lite"/>
    </source>
</evidence>
<sequence length="581" mass="67140">MAIVDIGEFTDNFGSLTLRNPNIKDSTLSKKLDILEFGSIPGKENSNTRGSSYSVNSSQMMLSCSNSEEEEDEEDDDNGEEQDKREDIRNIIDTDGNPNGENKSIIEKELELKKFFKSEKNSNPILKTKFTKLRHRDNNINPNFNIITKTLDENESIQGIRNENYHLKLALKEKEDELKNVLKNMKQMNNFETSINPITLNNSNLDKLINIEGENFNKQSLLLNEFDIISHISGSPYKGNRIPSRITESSLASTTISNKINNHQLFTKSIIPFLQKIIQIYNSNFLFEDETDELISKYHDFVDPHLDNNFKVRVLDEMLDELIFLQRQLIGILNRELHYKKITRRLEKSLIDFFDVNSFVSQPPEYVKKLKDDILDTLVQIFGYNIQNIEQYDSYYEKDVFNSYKTSLFTKYSMAADEDENKILIPKTEVQEKLKNIKEGLNLYSKNIFKTKNSSQTDFSSNRSDGSSSSYFGDDLEDSVKDNENIPFKKDTNSNSSSFSGNSCTSIKEKDRLKESKNNLEFYPIGFNEEMLLSKTPQKNMNKTTNNENITPISSLQERIFNDESDALQDFLLEQLDSLEM</sequence>
<dbReference type="eggNOG" id="ENOG502S3XE">
    <property type="taxonomic scope" value="Eukaryota"/>
</dbReference>
<gene>
    <name evidence="2" type="ORF">Kpol_274p3</name>
</gene>
<feature type="compositionally biased region" description="Basic and acidic residues" evidence="1">
    <location>
        <begin position="478"/>
        <end position="492"/>
    </location>
</feature>
<dbReference type="EMBL" id="DS480550">
    <property type="protein sequence ID" value="EDO14520.1"/>
    <property type="molecule type" value="Genomic_DNA"/>
</dbReference>
<feature type="region of interest" description="Disordered" evidence="1">
    <location>
        <begin position="453"/>
        <end position="505"/>
    </location>
</feature>
<dbReference type="AlphaFoldDB" id="A7TT84"/>
<dbReference type="PhylomeDB" id="A7TT84"/>